<evidence type="ECO:0000256" key="4">
    <source>
        <dbReference type="ARBA" id="ARBA00023163"/>
    </source>
</evidence>
<dbReference type="AlphaFoldDB" id="B6JX51"/>
<comment type="subcellular location">
    <subcellularLocation>
        <location evidence="1">Nucleus</location>
    </subcellularLocation>
</comment>
<evidence type="ECO:0000256" key="2">
    <source>
        <dbReference type="ARBA" id="ARBA00023015"/>
    </source>
</evidence>
<dbReference type="GO" id="GO:0000981">
    <property type="term" value="F:DNA-binding transcription factor activity, RNA polymerase II-specific"/>
    <property type="evidence" value="ECO:0000318"/>
    <property type="project" value="GO_Central"/>
</dbReference>
<dbReference type="HOGENOM" id="CLU_1327063_0_0_1"/>
<dbReference type="eggNOG" id="KOG1414">
    <property type="taxonomic scope" value="Eukaryota"/>
</dbReference>
<reference evidence="7 9" key="1">
    <citation type="journal article" date="2011" name="Science">
        <title>Comparative functional genomics of the fission yeasts.</title>
        <authorList>
            <person name="Rhind N."/>
            <person name="Chen Z."/>
            <person name="Yassour M."/>
            <person name="Thompson D.A."/>
            <person name="Haas B.J."/>
            <person name="Habib N."/>
            <person name="Wapinski I."/>
            <person name="Roy S."/>
            <person name="Lin M.F."/>
            <person name="Heiman D.I."/>
            <person name="Young S.K."/>
            <person name="Furuya K."/>
            <person name="Guo Y."/>
            <person name="Pidoux A."/>
            <person name="Chen H.M."/>
            <person name="Robbertse B."/>
            <person name="Goldberg J.M."/>
            <person name="Aoki K."/>
            <person name="Bayne E.H."/>
            <person name="Berlin A.M."/>
            <person name="Desjardins C.A."/>
            <person name="Dobbs E."/>
            <person name="Dukaj L."/>
            <person name="Fan L."/>
            <person name="FitzGerald M.G."/>
            <person name="French C."/>
            <person name="Gujja S."/>
            <person name="Hansen K."/>
            <person name="Keifenheim D."/>
            <person name="Levin J.Z."/>
            <person name="Mosher R.A."/>
            <person name="Mueller C.A."/>
            <person name="Pfiffner J."/>
            <person name="Priest M."/>
            <person name="Russ C."/>
            <person name="Smialowska A."/>
            <person name="Swoboda P."/>
            <person name="Sykes S.M."/>
            <person name="Vaughn M."/>
            <person name="Vengrova S."/>
            <person name="Yoder R."/>
            <person name="Zeng Q."/>
            <person name="Allshire R."/>
            <person name="Baulcombe D."/>
            <person name="Birren B.W."/>
            <person name="Brown W."/>
            <person name="Ekwall K."/>
            <person name="Kellis M."/>
            <person name="Leatherwood J."/>
            <person name="Levin H."/>
            <person name="Margalit H."/>
            <person name="Martienssen R."/>
            <person name="Nieduszynski C.A."/>
            <person name="Spatafora J.W."/>
            <person name="Friedman N."/>
            <person name="Dalgaard J.Z."/>
            <person name="Baumann P."/>
            <person name="Niki H."/>
            <person name="Regev A."/>
            <person name="Nusbaum C."/>
        </authorList>
    </citation>
    <scope>NUCLEOTIDE SEQUENCE [LARGE SCALE GENOMIC DNA]</scope>
    <source>
        <strain evidence="9">yFS275 / FY16936</strain>
    </source>
</reference>
<evidence type="ECO:0000313" key="7">
    <source>
        <dbReference type="EMBL" id="EEB05952.2"/>
    </source>
</evidence>
<dbReference type="Proteomes" id="UP000001744">
    <property type="component" value="Unassembled WGS sequence"/>
</dbReference>
<dbReference type="PROSITE" id="PS00036">
    <property type="entry name" value="BZIP_BASIC"/>
    <property type="match status" value="1"/>
</dbReference>
<keyword evidence="3" id="KW-0238">DNA-binding</keyword>
<evidence type="ECO:0000259" key="6">
    <source>
        <dbReference type="PROSITE" id="PS50217"/>
    </source>
</evidence>
<dbReference type="RefSeq" id="XP_002172245.2">
    <property type="nucleotide sequence ID" value="XM_002172209.2"/>
</dbReference>
<keyword evidence="2" id="KW-0805">Transcription regulation</keyword>
<dbReference type="SMART" id="SM00338">
    <property type="entry name" value="BRLZ"/>
    <property type="match status" value="1"/>
</dbReference>
<evidence type="ECO:0000313" key="9">
    <source>
        <dbReference type="Proteomes" id="UP000001744"/>
    </source>
</evidence>
<organism evidence="7 9">
    <name type="scientific">Schizosaccharomyces japonicus (strain yFS275 / FY16936)</name>
    <name type="common">Fission yeast</name>
    <dbReference type="NCBI Taxonomy" id="402676"/>
    <lineage>
        <taxon>Eukaryota</taxon>
        <taxon>Fungi</taxon>
        <taxon>Dikarya</taxon>
        <taxon>Ascomycota</taxon>
        <taxon>Taphrinomycotina</taxon>
        <taxon>Schizosaccharomycetes</taxon>
        <taxon>Schizosaccharomycetales</taxon>
        <taxon>Schizosaccharomycetaceae</taxon>
        <taxon>Schizosaccharomyces</taxon>
    </lineage>
</organism>
<protein>
    <submittedName>
        <fullName evidence="7">Transcription factor atf31</fullName>
    </submittedName>
</protein>
<dbReference type="GeneID" id="7050849"/>
<keyword evidence="4" id="KW-0804">Transcription</keyword>
<name>B6JX51_SCHJY</name>
<accession>B6JX51</accession>
<evidence type="ECO:0000256" key="5">
    <source>
        <dbReference type="ARBA" id="ARBA00023242"/>
    </source>
</evidence>
<dbReference type="InterPro" id="IPR002112">
    <property type="entry name" value="Leuzip_Jun"/>
</dbReference>
<dbReference type="Gene3D" id="1.20.5.170">
    <property type="match status" value="1"/>
</dbReference>
<dbReference type="OrthoDB" id="295274at2759"/>
<dbReference type="PANTHER" id="PTHR19304">
    <property type="entry name" value="CYCLIC-AMP RESPONSE ELEMENT BINDING PROTEIN"/>
    <property type="match status" value="1"/>
</dbReference>
<dbReference type="GO" id="GO:0006357">
    <property type="term" value="P:regulation of transcription by RNA polymerase II"/>
    <property type="evidence" value="ECO:0000318"/>
    <property type="project" value="GO_Central"/>
</dbReference>
<keyword evidence="9" id="KW-1185">Reference proteome</keyword>
<gene>
    <name evidence="8" type="primary">atf31</name>
    <name evidence="7" type="ORF">SJAG_00979</name>
</gene>
<feature type="domain" description="BZIP" evidence="6">
    <location>
        <begin position="126"/>
        <end position="189"/>
    </location>
</feature>
<evidence type="ECO:0000256" key="1">
    <source>
        <dbReference type="ARBA" id="ARBA00004123"/>
    </source>
</evidence>
<dbReference type="GO" id="GO:0005634">
    <property type="term" value="C:nucleus"/>
    <property type="evidence" value="ECO:0007669"/>
    <property type="project" value="UniProtKB-SubCell"/>
</dbReference>
<dbReference type="Pfam" id="PF00170">
    <property type="entry name" value="bZIP_1"/>
    <property type="match status" value="1"/>
</dbReference>
<dbReference type="GO" id="GO:0000978">
    <property type="term" value="F:RNA polymerase II cis-regulatory region sequence-specific DNA binding"/>
    <property type="evidence" value="ECO:0000318"/>
    <property type="project" value="GO_Central"/>
</dbReference>
<dbReference type="PROSITE" id="PS50217">
    <property type="entry name" value="BZIP"/>
    <property type="match status" value="1"/>
</dbReference>
<dbReference type="InterPro" id="IPR046347">
    <property type="entry name" value="bZIP_sf"/>
</dbReference>
<keyword evidence="5" id="KW-0539">Nucleus</keyword>
<dbReference type="VEuPathDB" id="FungiDB:SJAG_00979"/>
<dbReference type="PRINTS" id="PR00043">
    <property type="entry name" value="LEUZIPPRJUN"/>
</dbReference>
<dbReference type="JaponicusDB" id="SJAG_00979">
    <property type="gene designation" value="atf31"/>
</dbReference>
<evidence type="ECO:0000313" key="8">
    <source>
        <dbReference type="JaponicusDB" id="SJAG_00979"/>
    </source>
</evidence>
<dbReference type="EMBL" id="KE651166">
    <property type="protein sequence ID" value="EEB05952.2"/>
    <property type="molecule type" value="Genomic_DNA"/>
</dbReference>
<sequence length="207" mass="23871">MNFTMDTNVPMSNAEADTLKLVNDPSFLLFSDQSQPDKMPNMNYLNPQAESLEWGSFDKVEPSQSLGFSPSPAYPLDMKDEKQNLDLPILKPDFDIESSPASQFMMSQDGHYSESVNDGMTPRKSMSRKEYLRQRNREAAYKCRQRKKQWISELQAKVEYFNIENKSLLAQANMLREEIVNLKMLLVAHKDCPLSMKTLESSKIFDH</sequence>
<dbReference type="InterPro" id="IPR004827">
    <property type="entry name" value="bZIP"/>
</dbReference>
<dbReference type="SUPFAM" id="SSF57959">
    <property type="entry name" value="Leucine zipper domain"/>
    <property type="match status" value="1"/>
</dbReference>
<dbReference type="STRING" id="402676.B6JX51"/>
<dbReference type="InterPro" id="IPR051027">
    <property type="entry name" value="bZIP_transcription_factors"/>
</dbReference>
<proteinExistence type="predicted"/>
<dbReference type="CDD" id="cd14687">
    <property type="entry name" value="bZIP_ATF2"/>
    <property type="match status" value="1"/>
</dbReference>
<evidence type="ECO:0000256" key="3">
    <source>
        <dbReference type="ARBA" id="ARBA00023125"/>
    </source>
</evidence>